<dbReference type="EMBL" id="CP054493">
    <property type="protein sequence ID" value="QOY55424.1"/>
    <property type="molecule type" value="Genomic_DNA"/>
</dbReference>
<dbReference type="Pfam" id="PF01368">
    <property type="entry name" value="DHH"/>
    <property type="match status" value="1"/>
</dbReference>
<evidence type="ECO:0000259" key="2">
    <source>
        <dbReference type="Pfam" id="PF02272"/>
    </source>
</evidence>
<dbReference type="AlphaFoldDB" id="A0A7S7RR79"/>
<dbReference type="Gene3D" id="3.90.1640.10">
    <property type="entry name" value="inorganic pyrophosphatase (n-terminal core)"/>
    <property type="match status" value="1"/>
</dbReference>
<dbReference type="InterPro" id="IPR038763">
    <property type="entry name" value="DHH_sf"/>
</dbReference>
<evidence type="ECO:0000259" key="1">
    <source>
        <dbReference type="Pfam" id="PF01368"/>
    </source>
</evidence>
<evidence type="ECO:0000313" key="3">
    <source>
        <dbReference type="EMBL" id="QOY55424.1"/>
    </source>
</evidence>
<dbReference type="InterPro" id="IPR003156">
    <property type="entry name" value="DHHA1_dom"/>
</dbReference>
<proteinExistence type="predicted"/>
<dbReference type="Pfam" id="PF02272">
    <property type="entry name" value="DHHA1"/>
    <property type="match status" value="1"/>
</dbReference>
<reference evidence="3 4" key="1">
    <citation type="submission" date="2020-05" db="EMBL/GenBank/DDBJ databases">
        <title>Sulfurimonas marisnigri, sp. nov., and Sulfurimonas baltica, sp. nov., manganese oxide reducing chemolithoautotrophs of the class Epsilonproteobacteria isolated from the pelagic redoxclines of the Black and Baltic Seas and emended description of the genus Sulfurimonas.</title>
        <authorList>
            <person name="Henkel J.V."/>
            <person name="Laudan C."/>
            <person name="Werner J."/>
            <person name="Neu T."/>
            <person name="Plewe S."/>
            <person name="Sproer C."/>
            <person name="Bunk B."/>
            <person name="Schulz-Vogt H.N."/>
        </authorList>
    </citation>
    <scope>NUCLEOTIDE SEQUENCE [LARGE SCALE GENOMIC DNA]</scope>
    <source>
        <strain evidence="3 4">SoZ1</strain>
    </source>
</reference>
<dbReference type="SUPFAM" id="SSF64182">
    <property type="entry name" value="DHH phosphoesterases"/>
    <property type="match status" value="1"/>
</dbReference>
<evidence type="ECO:0000313" key="4">
    <source>
        <dbReference type="Proteomes" id="UP000593836"/>
    </source>
</evidence>
<feature type="domain" description="DDH" evidence="1">
    <location>
        <begin position="13"/>
        <end position="147"/>
    </location>
</feature>
<dbReference type="Proteomes" id="UP000593836">
    <property type="component" value="Chromosome"/>
</dbReference>
<feature type="domain" description="DHHA1" evidence="2">
    <location>
        <begin position="244"/>
        <end position="309"/>
    </location>
</feature>
<keyword evidence="4" id="KW-1185">Reference proteome</keyword>
<sequence>MNKIIQRIKNAKHIVVISHVNPDADSICSASAMYTYLLQEHKKVSWFCKTKKIDSKLSFIPWFEKIRDSFPSSADLAISLDCGDIKRLGVEVECNLINIDHHASNTNFAAFNLVDHNAMSTTMVLFDLFKTNGIKINKKIATALYGGLLDDSNGFMDEKVDGTIFAVVKELIECGAEHNVCNKFIMKSVSLAALRLKAIMFKNMRLEAGARIAIFCVSDEDMKSTGAVGQDCESPLEESLYLPHVEVAMLLKQNSDFTLKGSIRCNSGVNASKIASNFGGGGHASRAGFNINSVVQIEDVQKEVLNLIKKEM</sequence>
<protein>
    <submittedName>
        <fullName evidence="3">DHH family phosphoesterase</fullName>
    </submittedName>
</protein>
<dbReference type="PANTHER" id="PTHR47618:SF1">
    <property type="entry name" value="BIFUNCTIONAL OLIGORIBONUCLEASE AND PAP PHOSPHATASE NRNA"/>
    <property type="match status" value="1"/>
</dbReference>
<gene>
    <name evidence="3" type="ORF">HUE87_04080</name>
</gene>
<dbReference type="InterPro" id="IPR001667">
    <property type="entry name" value="DDH_dom"/>
</dbReference>
<dbReference type="KEGG" id="smas:HUE87_04080"/>
<accession>A0A7S7RR79</accession>
<dbReference type="InterPro" id="IPR051319">
    <property type="entry name" value="Oligoribo/pAp-PDE_c-di-AMP_PDE"/>
</dbReference>
<dbReference type="RefSeq" id="WP_194367464.1">
    <property type="nucleotide sequence ID" value="NZ_CP054493.1"/>
</dbReference>
<name>A0A7S7RR79_9BACT</name>
<dbReference type="PANTHER" id="PTHR47618">
    <property type="entry name" value="BIFUNCTIONAL OLIGORIBONUCLEASE AND PAP PHOSPHATASE NRNA"/>
    <property type="match status" value="1"/>
</dbReference>
<dbReference type="Gene3D" id="3.10.310.30">
    <property type="match status" value="1"/>
</dbReference>
<organism evidence="3 4">
    <name type="scientific">Candidatus Sulfurimonas marisnigri</name>
    <dbReference type="NCBI Taxonomy" id="2740405"/>
    <lineage>
        <taxon>Bacteria</taxon>
        <taxon>Pseudomonadati</taxon>
        <taxon>Campylobacterota</taxon>
        <taxon>Epsilonproteobacteria</taxon>
        <taxon>Campylobacterales</taxon>
        <taxon>Sulfurimonadaceae</taxon>
        <taxon>Sulfurimonas</taxon>
    </lineage>
</organism>
<dbReference type="GO" id="GO:0003676">
    <property type="term" value="F:nucleic acid binding"/>
    <property type="evidence" value="ECO:0007669"/>
    <property type="project" value="InterPro"/>
</dbReference>